<dbReference type="InterPro" id="IPR013740">
    <property type="entry name" value="Redoxin"/>
</dbReference>
<accession>A0A1I0EIN2</accession>
<evidence type="ECO:0000256" key="5">
    <source>
        <dbReference type="HAMAP-Rule" id="MF_00269"/>
    </source>
</evidence>
<dbReference type="NCBIfam" id="NF001808">
    <property type="entry name" value="PRK00522.1"/>
    <property type="match status" value="1"/>
</dbReference>
<dbReference type="HAMAP" id="MF_00269">
    <property type="entry name" value="Tpx"/>
    <property type="match status" value="1"/>
</dbReference>
<organism evidence="7 8">
    <name type="scientific">Oceanobacillus limi</name>
    <dbReference type="NCBI Taxonomy" id="930131"/>
    <lineage>
        <taxon>Bacteria</taxon>
        <taxon>Bacillati</taxon>
        <taxon>Bacillota</taxon>
        <taxon>Bacilli</taxon>
        <taxon>Bacillales</taxon>
        <taxon>Bacillaceae</taxon>
        <taxon>Oceanobacillus</taxon>
    </lineage>
</organism>
<dbReference type="Gene3D" id="3.40.30.10">
    <property type="entry name" value="Glutaredoxin"/>
    <property type="match status" value="1"/>
</dbReference>
<feature type="active site" description="Cysteine sulfenic acid (-SOH) intermediate" evidence="5">
    <location>
        <position position="60"/>
    </location>
</feature>
<keyword evidence="5" id="KW-0560">Oxidoreductase</keyword>
<dbReference type="SUPFAM" id="SSF52833">
    <property type="entry name" value="Thioredoxin-like"/>
    <property type="match status" value="1"/>
</dbReference>
<evidence type="ECO:0000313" key="7">
    <source>
        <dbReference type="EMBL" id="SET45262.1"/>
    </source>
</evidence>
<comment type="caution">
    <text evidence="5">Lacks conserved residue(s) required for the propagation of feature annotation.</text>
</comment>
<dbReference type="InterPro" id="IPR050455">
    <property type="entry name" value="Tpx_Peroxidase_subfamily"/>
</dbReference>
<dbReference type="PANTHER" id="PTHR43110:SF1">
    <property type="entry name" value="THIOL PEROXIDASE"/>
    <property type="match status" value="1"/>
</dbReference>
<dbReference type="EC" id="1.11.1.24" evidence="5"/>
<evidence type="ECO:0000259" key="6">
    <source>
        <dbReference type="PROSITE" id="PS51352"/>
    </source>
</evidence>
<keyword evidence="1 5" id="KW-0575">Peroxidase</keyword>
<comment type="subunit">
    <text evidence="5">Homodimer.</text>
</comment>
<keyword evidence="2 5" id="KW-0049">Antioxidant</keyword>
<name>A0A1I0EIN2_9BACI</name>
<dbReference type="InterPro" id="IPR036249">
    <property type="entry name" value="Thioredoxin-like_sf"/>
</dbReference>
<dbReference type="PROSITE" id="PS51352">
    <property type="entry name" value="THIOREDOXIN_2"/>
    <property type="match status" value="1"/>
</dbReference>
<protein>
    <recommendedName>
        <fullName evidence="5">Thiol peroxidase</fullName>
        <shortName evidence="5">Tpx</shortName>
        <ecNumber evidence="5">1.11.1.24</ecNumber>
    </recommendedName>
    <alternativeName>
        <fullName evidence="5">Peroxiredoxin tpx</fullName>
        <shortName evidence="5">Prx</shortName>
    </alternativeName>
    <alternativeName>
        <fullName evidence="5">Thioredoxin peroxidase</fullName>
    </alternativeName>
    <alternativeName>
        <fullName evidence="5">Thioredoxin-dependent peroxiredoxin</fullName>
    </alternativeName>
</protein>
<dbReference type="Proteomes" id="UP000198618">
    <property type="component" value="Unassembled WGS sequence"/>
</dbReference>
<keyword evidence="3" id="KW-1015">Disulfide bond</keyword>
<feature type="domain" description="Thioredoxin" evidence="6">
    <location>
        <begin position="18"/>
        <end position="164"/>
    </location>
</feature>
<comment type="similarity">
    <text evidence="5">Belongs to the peroxiredoxin family. Tpx subfamily.</text>
</comment>
<sequence length="166" mass="18500">MVDVTFKQDPVTLLGTEIKAGDQAPNFTVLSNDLKEVSLSDYEGKIKLISVVPSLDTGVCAEQTKRFNEEASKLDNVQVLTVSMDLPFAQKRWTTVNEVTDLVTLSDHRDANFGEKYGVLIKELRLLARSIFVVGSDNKVSYVEYVKEVSNHPDYDKALEAAKNTK</sequence>
<dbReference type="GO" id="GO:0008379">
    <property type="term" value="F:thioredoxin peroxidase activity"/>
    <property type="evidence" value="ECO:0007669"/>
    <property type="project" value="UniProtKB-UniRule"/>
</dbReference>
<dbReference type="Pfam" id="PF08534">
    <property type="entry name" value="Redoxin"/>
    <property type="match status" value="1"/>
</dbReference>
<evidence type="ECO:0000256" key="1">
    <source>
        <dbReference type="ARBA" id="ARBA00022559"/>
    </source>
</evidence>
<dbReference type="OrthoDB" id="9781543at2"/>
<reference evidence="7 8" key="1">
    <citation type="submission" date="2016-10" db="EMBL/GenBank/DDBJ databases">
        <authorList>
            <person name="de Groot N.N."/>
        </authorList>
    </citation>
    <scope>NUCLEOTIDE SEQUENCE [LARGE SCALE GENOMIC DNA]</scope>
    <source>
        <strain evidence="7 8">IBRC-M 10780</strain>
    </source>
</reference>
<proteinExistence type="inferred from homology"/>
<dbReference type="AlphaFoldDB" id="A0A1I0EIN2"/>
<dbReference type="STRING" id="930131.SAMN05216389_111161"/>
<keyword evidence="4 5" id="KW-0676">Redox-active center</keyword>
<evidence type="ECO:0000313" key="8">
    <source>
        <dbReference type="Proteomes" id="UP000198618"/>
    </source>
</evidence>
<dbReference type="InterPro" id="IPR013766">
    <property type="entry name" value="Thioredoxin_domain"/>
</dbReference>
<dbReference type="RefSeq" id="WP_090870545.1">
    <property type="nucleotide sequence ID" value="NZ_FOHE01000011.1"/>
</dbReference>
<evidence type="ECO:0000256" key="3">
    <source>
        <dbReference type="ARBA" id="ARBA00023157"/>
    </source>
</evidence>
<dbReference type="EMBL" id="FOHE01000011">
    <property type="protein sequence ID" value="SET45262.1"/>
    <property type="molecule type" value="Genomic_DNA"/>
</dbReference>
<dbReference type="InterPro" id="IPR002065">
    <property type="entry name" value="TPX"/>
</dbReference>
<evidence type="ECO:0000256" key="2">
    <source>
        <dbReference type="ARBA" id="ARBA00022862"/>
    </source>
</evidence>
<gene>
    <name evidence="5" type="primary">tpx</name>
    <name evidence="7" type="ORF">SAMN05216389_111161</name>
</gene>
<evidence type="ECO:0000256" key="4">
    <source>
        <dbReference type="ARBA" id="ARBA00023284"/>
    </source>
</evidence>
<dbReference type="PANTHER" id="PTHR43110">
    <property type="entry name" value="THIOL PEROXIDASE"/>
    <property type="match status" value="1"/>
</dbReference>
<dbReference type="CDD" id="cd03014">
    <property type="entry name" value="PRX_Atyp2cys"/>
    <property type="match status" value="1"/>
</dbReference>
<keyword evidence="8" id="KW-1185">Reference proteome</keyword>
<comment type="catalytic activity">
    <reaction evidence="5">
        <text>a hydroperoxide + [thioredoxin]-dithiol = an alcohol + [thioredoxin]-disulfide + H2O</text>
        <dbReference type="Rhea" id="RHEA:62620"/>
        <dbReference type="Rhea" id="RHEA-COMP:10698"/>
        <dbReference type="Rhea" id="RHEA-COMP:10700"/>
        <dbReference type="ChEBI" id="CHEBI:15377"/>
        <dbReference type="ChEBI" id="CHEBI:29950"/>
        <dbReference type="ChEBI" id="CHEBI:30879"/>
        <dbReference type="ChEBI" id="CHEBI:35924"/>
        <dbReference type="ChEBI" id="CHEBI:50058"/>
        <dbReference type="EC" id="1.11.1.24"/>
    </reaction>
</comment>
<comment type="function">
    <text evidence="5">Thiol-specific peroxidase that catalyzes the reduction of hydrogen peroxide and organic hydroperoxides to water and alcohols, respectively. Plays a role in cell protection against oxidative stress by detoxifying peroxides.</text>
</comment>